<protein>
    <submittedName>
        <fullName evidence="2">Positive regulator of CheA protein activity</fullName>
    </submittedName>
</protein>
<dbReference type="Pfam" id="PF01584">
    <property type="entry name" value="CheW"/>
    <property type="match status" value="1"/>
</dbReference>
<sequence length="141" mass="15163">MKTTSSAADIQMVTFLLGSEEYGVDVMDVREIVDLTDVTKLANAPSHVEGVIDLRGSIVPIVSLKKRFGLPDSAVEESNCIAVMDFAGVLTGFVIDEVTDVIRVARGDILPPLEVGSEPWMEGILSLGPRLVVVMNLKHLA</sequence>
<keyword evidence="3" id="KW-1185">Reference proteome</keyword>
<dbReference type="Gene3D" id="2.40.50.180">
    <property type="entry name" value="CheA-289, Domain 4"/>
    <property type="match status" value="1"/>
</dbReference>
<dbReference type="Proteomes" id="UP000515472">
    <property type="component" value="Chromosome"/>
</dbReference>
<dbReference type="PROSITE" id="PS50851">
    <property type="entry name" value="CHEW"/>
    <property type="match status" value="1"/>
</dbReference>
<dbReference type="PANTHER" id="PTHR22617:SF23">
    <property type="entry name" value="CHEMOTAXIS PROTEIN CHEW"/>
    <property type="match status" value="1"/>
</dbReference>
<dbReference type="InterPro" id="IPR036061">
    <property type="entry name" value="CheW-like_dom_sf"/>
</dbReference>
<dbReference type="GO" id="GO:0006935">
    <property type="term" value="P:chemotaxis"/>
    <property type="evidence" value="ECO:0007669"/>
    <property type="project" value="InterPro"/>
</dbReference>
<dbReference type="SMART" id="SM00260">
    <property type="entry name" value="CheW"/>
    <property type="match status" value="1"/>
</dbReference>
<gene>
    <name evidence="2" type="ORF">GEOBRER4_n3925</name>
</gene>
<dbReference type="EMBL" id="AP023213">
    <property type="protein sequence ID" value="BCG49029.1"/>
    <property type="molecule type" value="Genomic_DNA"/>
</dbReference>
<dbReference type="AlphaFoldDB" id="A0A6S6M6K0"/>
<dbReference type="KEGG" id="gbn:GEOBRER4_37790"/>
<dbReference type="GO" id="GO:0007165">
    <property type="term" value="P:signal transduction"/>
    <property type="evidence" value="ECO:0007669"/>
    <property type="project" value="InterPro"/>
</dbReference>
<evidence type="ECO:0000259" key="1">
    <source>
        <dbReference type="PROSITE" id="PS50851"/>
    </source>
</evidence>
<name>A0A6S6M6K0_9BACT</name>
<reference evidence="2 3" key="1">
    <citation type="submission" date="2020-06" db="EMBL/GenBank/DDBJ databases">
        <title>Interaction of electrochemicaly active bacteria, Geobacter bremensis R4 on different carbon anode.</title>
        <authorList>
            <person name="Meng L."/>
            <person name="Yoshida N."/>
        </authorList>
    </citation>
    <scope>NUCLEOTIDE SEQUENCE [LARGE SCALE GENOMIC DNA]</scope>
    <source>
        <strain evidence="2 3">R4</strain>
    </source>
</reference>
<proteinExistence type="predicted"/>
<evidence type="ECO:0000313" key="3">
    <source>
        <dbReference type="Proteomes" id="UP000515472"/>
    </source>
</evidence>
<dbReference type="InterPro" id="IPR039315">
    <property type="entry name" value="CheW"/>
</dbReference>
<dbReference type="PANTHER" id="PTHR22617">
    <property type="entry name" value="CHEMOTAXIS SENSOR HISTIDINE KINASE-RELATED"/>
    <property type="match status" value="1"/>
</dbReference>
<dbReference type="Gene3D" id="2.30.30.40">
    <property type="entry name" value="SH3 Domains"/>
    <property type="match status" value="1"/>
</dbReference>
<feature type="domain" description="CheW-like" evidence="1">
    <location>
        <begin position="9"/>
        <end position="141"/>
    </location>
</feature>
<dbReference type="GO" id="GO:0005829">
    <property type="term" value="C:cytosol"/>
    <property type="evidence" value="ECO:0007669"/>
    <property type="project" value="TreeGrafter"/>
</dbReference>
<accession>A0A6S6M6K0</accession>
<dbReference type="SUPFAM" id="SSF50341">
    <property type="entry name" value="CheW-like"/>
    <property type="match status" value="1"/>
</dbReference>
<organism evidence="2 3">
    <name type="scientific">Citrifermentans bremense</name>
    <dbReference type="NCBI Taxonomy" id="60035"/>
    <lineage>
        <taxon>Bacteria</taxon>
        <taxon>Pseudomonadati</taxon>
        <taxon>Thermodesulfobacteriota</taxon>
        <taxon>Desulfuromonadia</taxon>
        <taxon>Geobacterales</taxon>
        <taxon>Geobacteraceae</taxon>
        <taxon>Citrifermentans</taxon>
    </lineage>
</organism>
<dbReference type="InterPro" id="IPR002545">
    <property type="entry name" value="CheW-lke_dom"/>
</dbReference>
<evidence type="ECO:0000313" key="2">
    <source>
        <dbReference type="EMBL" id="BCG49029.1"/>
    </source>
</evidence>
<dbReference type="RefSeq" id="WP_085814654.1">
    <property type="nucleotide sequence ID" value="NZ_AP023213.1"/>
</dbReference>